<gene>
    <name evidence="3" type="ORF">F9U64_11010</name>
</gene>
<dbReference type="OrthoDB" id="2969927at2"/>
<sequence length="463" mass="53755">MYQYRLYNEEEIKKLKDDLQRYKEAVTEIELKKDSSSKMSALNDKLVKLKGEMIKMEESYQDKIKHKEQEEQKLTTQFRSLNHSINQLKEDVSLIKGEVRTNHIQDLLSKVDHIMSKTSQDLTKVKQEMSSQKKEISQLKNTVTPNRQRKPYNSEYRQIQTMLSNIKEKNSPNQQLNTFRPRNTIPSNPSSQNYFQGSVIEKDPKTISTVRLEAGKNIINRPKKRTKIVPEKNIEQGTVNIDEQKLPLQKEDTRLEQTTNNTVSSATNKNITEQIKLETKEQELVDLTNVETTSKTFPDKKENKEAEVTDQYQQSNITTESKPETVHSDVDTFSTNVTEPIKEDSLPIETNSEQSTENHEKNIAASVSAHQDNNLDTETLKQEERKEEKPLEHNGMSESKDPLIDPGSAKLLTENNQKQEQESHFFQENDKKPEMQADETDPEKVTGWRKTWLFAKSLWKKTK</sequence>
<feature type="region of interest" description="Disordered" evidence="2">
    <location>
        <begin position="293"/>
        <end position="446"/>
    </location>
</feature>
<dbReference type="Proteomes" id="UP000480246">
    <property type="component" value="Unassembled WGS sequence"/>
</dbReference>
<organism evidence="3 4">
    <name type="scientific">Gracilibacillus oryzae</name>
    <dbReference type="NCBI Taxonomy" id="1672701"/>
    <lineage>
        <taxon>Bacteria</taxon>
        <taxon>Bacillati</taxon>
        <taxon>Bacillota</taxon>
        <taxon>Bacilli</taxon>
        <taxon>Bacillales</taxon>
        <taxon>Bacillaceae</taxon>
        <taxon>Gracilibacillus</taxon>
    </lineage>
</organism>
<dbReference type="EMBL" id="WEID01000052">
    <property type="protein sequence ID" value="KAB8135790.1"/>
    <property type="molecule type" value="Genomic_DNA"/>
</dbReference>
<evidence type="ECO:0000256" key="1">
    <source>
        <dbReference type="SAM" id="Coils"/>
    </source>
</evidence>
<keyword evidence="1" id="KW-0175">Coiled coil</keyword>
<dbReference type="RefSeq" id="WP_153403323.1">
    <property type="nucleotide sequence ID" value="NZ_ML762430.1"/>
</dbReference>
<evidence type="ECO:0000313" key="4">
    <source>
        <dbReference type="Proteomes" id="UP000480246"/>
    </source>
</evidence>
<feature type="compositionally biased region" description="Polar residues" evidence="2">
    <location>
        <begin position="310"/>
        <end position="320"/>
    </location>
</feature>
<accession>A0A7C8KSD1</accession>
<evidence type="ECO:0000313" key="3">
    <source>
        <dbReference type="EMBL" id="KAB8135790.1"/>
    </source>
</evidence>
<feature type="compositionally biased region" description="Basic and acidic residues" evidence="2">
    <location>
        <begin position="417"/>
        <end position="435"/>
    </location>
</feature>
<feature type="coiled-coil region" evidence="1">
    <location>
        <begin position="115"/>
        <end position="142"/>
    </location>
</feature>
<name>A0A7C8KSD1_9BACI</name>
<feature type="compositionally biased region" description="Polar residues" evidence="2">
    <location>
        <begin position="368"/>
        <end position="377"/>
    </location>
</feature>
<feature type="compositionally biased region" description="Basic and acidic residues" evidence="2">
    <location>
        <begin position="321"/>
        <end position="330"/>
    </location>
</feature>
<comment type="caution">
    <text evidence="3">The sequence shown here is derived from an EMBL/GenBank/DDBJ whole genome shotgun (WGS) entry which is preliminary data.</text>
</comment>
<feature type="compositionally biased region" description="Basic and acidic residues" evidence="2">
    <location>
        <begin position="297"/>
        <end position="307"/>
    </location>
</feature>
<feature type="coiled-coil region" evidence="1">
    <location>
        <begin position="5"/>
        <end position="77"/>
    </location>
</feature>
<feature type="compositionally biased region" description="Polar residues" evidence="2">
    <location>
        <begin position="171"/>
        <end position="195"/>
    </location>
</feature>
<keyword evidence="4" id="KW-1185">Reference proteome</keyword>
<proteinExistence type="predicted"/>
<feature type="compositionally biased region" description="Basic and acidic residues" evidence="2">
    <location>
        <begin position="378"/>
        <end position="392"/>
    </location>
</feature>
<evidence type="ECO:0000256" key="2">
    <source>
        <dbReference type="SAM" id="MobiDB-lite"/>
    </source>
</evidence>
<feature type="region of interest" description="Disordered" evidence="2">
    <location>
        <begin position="170"/>
        <end position="195"/>
    </location>
</feature>
<reference evidence="3 4" key="1">
    <citation type="submission" date="2019-10" db="EMBL/GenBank/DDBJ databases">
        <title>Gracilibacillus sp. nov. isolated from rice seeds.</title>
        <authorList>
            <person name="He S."/>
        </authorList>
    </citation>
    <scope>NUCLEOTIDE SEQUENCE [LARGE SCALE GENOMIC DNA]</scope>
    <source>
        <strain evidence="3 4">TD8</strain>
    </source>
</reference>
<dbReference type="AlphaFoldDB" id="A0A7C8KSD1"/>
<protein>
    <submittedName>
        <fullName evidence="3">Uncharacterized protein</fullName>
    </submittedName>
</protein>